<evidence type="ECO:0000313" key="3">
    <source>
        <dbReference type="Proteomes" id="UP000027135"/>
    </source>
</evidence>
<reference evidence="2 3" key="1">
    <citation type="journal article" date="2014" name="Nat. Commun.">
        <title>Molecular traces of alternative social organization in a termite genome.</title>
        <authorList>
            <person name="Terrapon N."/>
            <person name="Li C."/>
            <person name="Robertson H.M."/>
            <person name="Ji L."/>
            <person name="Meng X."/>
            <person name="Booth W."/>
            <person name="Chen Z."/>
            <person name="Childers C.P."/>
            <person name="Glastad K.M."/>
            <person name="Gokhale K."/>
            <person name="Gowin J."/>
            <person name="Gronenberg W."/>
            <person name="Hermansen R.A."/>
            <person name="Hu H."/>
            <person name="Hunt B.G."/>
            <person name="Huylmans A.K."/>
            <person name="Khalil S.M."/>
            <person name="Mitchell R.D."/>
            <person name="Munoz-Torres M.C."/>
            <person name="Mustard J.A."/>
            <person name="Pan H."/>
            <person name="Reese J.T."/>
            <person name="Scharf M.E."/>
            <person name="Sun F."/>
            <person name="Vogel H."/>
            <person name="Xiao J."/>
            <person name="Yang W."/>
            <person name="Yang Z."/>
            <person name="Yang Z."/>
            <person name="Zhou J."/>
            <person name="Zhu J."/>
            <person name="Brent C.S."/>
            <person name="Elsik C.G."/>
            <person name="Goodisman M.A."/>
            <person name="Liberles D.A."/>
            <person name="Roe R.M."/>
            <person name="Vargo E.L."/>
            <person name="Vilcinskas A."/>
            <person name="Wang J."/>
            <person name="Bornberg-Bauer E."/>
            <person name="Korb J."/>
            <person name="Zhang G."/>
            <person name="Liebig J."/>
        </authorList>
    </citation>
    <scope>NUCLEOTIDE SEQUENCE [LARGE SCALE GENOMIC DNA]</scope>
    <source>
        <tissue evidence="2">Whole organism</tissue>
    </source>
</reference>
<proteinExistence type="predicted"/>
<accession>A0A067QMX7</accession>
<dbReference type="EMBL" id="KK853149">
    <property type="protein sequence ID" value="KDR10654.1"/>
    <property type="molecule type" value="Genomic_DNA"/>
</dbReference>
<gene>
    <name evidence="2" type="ORF">L798_14331</name>
</gene>
<keyword evidence="1" id="KW-0732">Signal</keyword>
<sequence>MSQMKQCIVVLAVIMAVASASGCSSPLNCTGVFHCPLIPVVPGSLIQSGEKYCSCCPVVIIKLGENDVCTNEVEPPIVRLCEEPLVCNGTCIPST</sequence>
<dbReference type="InParanoid" id="A0A067QMX7"/>
<dbReference type="AlphaFoldDB" id="A0A067QMX7"/>
<protein>
    <submittedName>
        <fullName evidence="2">Uncharacterized protein</fullName>
    </submittedName>
</protein>
<evidence type="ECO:0000313" key="2">
    <source>
        <dbReference type="EMBL" id="KDR10654.1"/>
    </source>
</evidence>
<dbReference type="Proteomes" id="UP000027135">
    <property type="component" value="Unassembled WGS sequence"/>
</dbReference>
<evidence type="ECO:0000256" key="1">
    <source>
        <dbReference type="SAM" id="SignalP"/>
    </source>
</evidence>
<feature type="signal peptide" evidence="1">
    <location>
        <begin position="1"/>
        <end position="22"/>
    </location>
</feature>
<feature type="chain" id="PRO_5001644206" evidence="1">
    <location>
        <begin position="23"/>
        <end position="95"/>
    </location>
</feature>
<name>A0A067QMX7_ZOONE</name>
<organism evidence="2 3">
    <name type="scientific">Zootermopsis nevadensis</name>
    <name type="common">Dampwood termite</name>
    <dbReference type="NCBI Taxonomy" id="136037"/>
    <lineage>
        <taxon>Eukaryota</taxon>
        <taxon>Metazoa</taxon>
        <taxon>Ecdysozoa</taxon>
        <taxon>Arthropoda</taxon>
        <taxon>Hexapoda</taxon>
        <taxon>Insecta</taxon>
        <taxon>Pterygota</taxon>
        <taxon>Neoptera</taxon>
        <taxon>Polyneoptera</taxon>
        <taxon>Dictyoptera</taxon>
        <taxon>Blattodea</taxon>
        <taxon>Blattoidea</taxon>
        <taxon>Termitoidae</taxon>
        <taxon>Termopsidae</taxon>
        <taxon>Zootermopsis</taxon>
    </lineage>
</organism>
<dbReference type="PROSITE" id="PS51257">
    <property type="entry name" value="PROKAR_LIPOPROTEIN"/>
    <property type="match status" value="1"/>
</dbReference>
<keyword evidence="3" id="KW-1185">Reference proteome</keyword>